<feature type="transmembrane region" description="Helical" evidence="1">
    <location>
        <begin position="74"/>
        <end position="102"/>
    </location>
</feature>
<gene>
    <name evidence="3" type="ORF">J3A84_04580</name>
</gene>
<keyword evidence="1" id="KW-0812">Transmembrane</keyword>
<dbReference type="Proteomes" id="UP000664218">
    <property type="component" value="Unassembled WGS sequence"/>
</dbReference>
<keyword evidence="1" id="KW-0472">Membrane</keyword>
<proteinExistence type="predicted"/>
<evidence type="ECO:0000313" key="3">
    <source>
        <dbReference type="EMBL" id="MBO1264315.1"/>
    </source>
</evidence>
<feature type="transmembrane region" description="Helical" evidence="1">
    <location>
        <begin position="12"/>
        <end position="33"/>
    </location>
</feature>
<dbReference type="InterPro" id="IPR009936">
    <property type="entry name" value="DUF1468"/>
</dbReference>
<feature type="domain" description="DUF1468" evidence="2">
    <location>
        <begin position="9"/>
        <end position="139"/>
    </location>
</feature>
<comment type="caution">
    <text evidence="3">The sequence shown here is derived from an EMBL/GenBank/DDBJ whole genome shotgun (WGS) entry which is preliminary data.</text>
</comment>
<organism evidence="3 4">
    <name type="scientific">Proteiniclasticum aestuarii</name>
    <dbReference type="NCBI Taxonomy" id="2817862"/>
    <lineage>
        <taxon>Bacteria</taxon>
        <taxon>Bacillati</taxon>
        <taxon>Bacillota</taxon>
        <taxon>Clostridia</taxon>
        <taxon>Eubacteriales</taxon>
        <taxon>Clostridiaceae</taxon>
        <taxon>Proteiniclasticum</taxon>
    </lineage>
</organism>
<reference evidence="3" key="1">
    <citation type="submission" date="2021-03" db="EMBL/GenBank/DDBJ databases">
        <title>Proteiniclasticum marinus sp. nov., isolated from tidal flat sediment.</title>
        <authorList>
            <person name="Namirimu T."/>
            <person name="Yang J.-A."/>
            <person name="Yang S.-H."/>
            <person name="Kim Y.-J."/>
            <person name="Kwon K.K."/>
        </authorList>
    </citation>
    <scope>NUCLEOTIDE SEQUENCE</scope>
    <source>
        <strain evidence="3">SCR006</strain>
    </source>
</reference>
<dbReference type="RefSeq" id="WP_207598834.1">
    <property type="nucleotide sequence ID" value="NZ_JAFNJU010000003.1"/>
</dbReference>
<evidence type="ECO:0000313" key="4">
    <source>
        <dbReference type="Proteomes" id="UP000664218"/>
    </source>
</evidence>
<feature type="transmembrane region" description="Helical" evidence="1">
    <location>
        <begin position="114"/>
        <end position="136"/>
    </location>
</feature>
<dbReference type="EMBL" id="JAFNJU010000003">
    <property type="protein sequence ID" value="MBO1264315.1"/>
    <property type="molecule type" value="Genomic_DNA"/>
</dbReference>
<protein>
    <submittedName>
        <fullName evidence="3">Tripartite tricarboxylate transporter TctB family protein</fullName>
    </submittedName>
</protein>
<name>A0A939KK33_9CLOT</name>
<dbReference type="AlphaFoldDB" id="A0A939KK33"/>
<feature type="transmembrane region" description="Helical" evidence="1">
    <location>
        <begin position="39"/>
        <end position="62"/>
    </location>
</feature>
<keyword evidence="4" id="KW-1185">Reference proteome</keyword>
<evidence type="ECO:0000259" key="2">
    <source>
        <dbReference type="Pfam" id="PF07331"/>
    </source>
</evidence>
<accession>A0A939KK33</accession>
<evidence type="ECO:0000256" key="1">
    <source>
        <dbReference type="SAM" id="Phobius"/>
    </source>
</evidence>
<keyword evidence="1" id="KW-1133">Transmembrane helix</keyword>
<dbReference type="Pfam" id="PF07331">
    <property type="entry name" value="TctB"/>
    <property type="match status" value="1"/>
</dbReference>
<sequence length="148" mass="16216">MLKSNTKKIIPLLFIALGALFALVGFFQLGFWVDGPGPGFFPSIMAIVMILAGIASFVLSLKEEGEAKYFKDEFMVILGGVGLFAGTFIIGLVPTIIVYLLIWLRVFEKISWKMTAVIMGIALFITIGVFGMWLGIQFPLGLLEYVVG</sequence>